<dbReference type="SUPFAM" id="SSF57997">
    <property type="entry name" value="Tropomyosin"/>
    <property type="match status" value="1"/>
</dbReference>
<feature type="coiled-coil region" evidence="1">
    <location>
        <begin position="200"/>
        <end position="267"/>
    </location>
</feature>
<dbReference type="EMBL" id="JAMQOT010000002">
    <property type="protein sequence ID" value="MDF9745141.1"/>
    <property type="molecule type" value="Genomic_DNA"/>
</dbReference>
<feature type="region of interest" description="Disordered" evidence="2">
    <location>
        <begin position="1"/>
        <end position="20"/>
    </location>
</feature>
<sequence>MNKHDSGKRSASSSGDSGDQSVANVLDALLEALRSDQGGARTEALKRALDDEPRSAGVDPQRIAELESTVAQLSDDIDTDSGECDGDALGAVRSDLDAVIDELTTLRTAIESLESIDSAFESRLDDLETAVTELADRFASLEESTPEDGSDSAAKRDTLDLDDVSGSGEASDVSTDRVEDDVARRIRHVEKNLNTRTTALASRIRDIEQVEDRIDDLEDRLDERAATLEGQIDDTDATIEEAVAILQERTKSELSAVQSDLDDLDDELRSSIESLEDDVGALETHAADMTLWRNSVEASLEDAGDDREDESR</sequence>
<feature type="compositionally biased region" description="Low complexity" evidence="2">
    <location>
        <begin position="9"/>
        <end position="20"/>
    </location>
</feature>
<evidence type="ECO:0000313" key="4">
    <source>
        <dbReference type="Proteomes" id="UP001154061"/>
    </source>
</evidence>
<feature type="region of interest" description="Disordered" evidence="2">
    <location>
        <begin position="139"/>
        <end position="179"/>
    </location>
</feature>
<dbReference type="Gene3D" id="1.10.287.1490">
    <property type="match status" value="1"/>
</dbReference>
<dbReference type="RefSeq" id="WP_277520618.1">
    <property type="nucleotide sequence ID" value="NZ_JAMQOT010000002.1"/>
</dbReference>
<accession>A0A9Q4Q166</accession>
<keyword evidence="4" id="KW-1185">Reference proteome</keyword>
<dbReference type="AlphaFoldDB" id="A0A9Q4Q166"/>
<dbReference type="Proteomes" id="UP001154061">
    <property type="component" value="Unassembled WGS sequence"/>
</dbReference>
<keyword evidence="1" id="KW-0175">Coiled coil</keyword>
<comment type="caution">
    <text evidence="3">The sequence shown here is derived from an EMBL/GenBank/DDBJ whole genome shotgun (WGS) entry which is preliminary data.</text>
</comment>
<evidence type="ECO:0000313" key="3">
    <source>
        <dbReference type="EMBL" id="MDF9745141.1"/>
    </source>
</evidence>
<gene>
    <name evidence="3" type="ORF">NDI89_06030</name>
</gene>
<organism evidence="3 4">
    <name type="scientific">Natrinema salsiterrestre</name>
    <dbReference type="NCBI Taxonomy" id="2950540"/>
    <lineage>
        <taxon>Archaea</taxon>
        <taxon>Methanobacteriati</taxon>
        <taxon>Methanobacteriota</taxon>
        <taxon>Stenosarchaea group</taxon>
        <taxon>Halobacteria</taxon>
        <taxon>Halobacteriales</taxon>
        <taxon>Natrialbaceae</taxon>
        <taxon>Natrinema</taxon>
    </lineage>
</organism>
<reference evidence="3" key="1">
    <citation type="submission" date="2022-06" db="EMBL/GenBank/DDBJ databases">
        <title>Natrinema sp. a new haloarchaeum isolate from saline soil.</title>
        <authorList>
            <person name="Strakova D."/>
            <person name="Galisteo C."/>
            <person name="Sanchez-Porro C."/>
            <person name="Ventosa A."/>
        </authorList>
    </citation>
    <scope>NUCLEOTIDE SEQUENCE</scope>
    <source>
        <strain evidence="3">S1CR25-10</strain>
    </source>
</reference>
<evidence type="ECO:0000256" key="2">
    <source>
        <dbReference type="SAM" id="MobiDB-lite"/>
    </source>
</evidence>
<evidence type="ECO:0000256" key="1">
    <source>
        <dbReference type="SAM" id="Coils"/>
    </source>
</evidence>
<name>A0A9Q4Q166_9EURY</name>
<protein>
    <submittedName>
        <fullName evidence="3">Uncharacterized protein</fullName>
    </submittedName>
</protein>
<proteinExistence type="predicted"/>